<reference evidence="4 5" key="1">
    <citation type="submission" date="2019-09" db="EMBL/GenBank/DDBJ databases">
        <authorList>
            <consortium name="DOE Joint Genome Institute"/>
            <person name="Mondo S.J."/>
            <person name="Navarro-Mendoza M.I."/>
            <person name="Perez-Arques C."/>
            <person name="Panchal S."/>
            <person name="Nicolas F.E."/>
            <person name="Ganguly P."/>
            <person name="Pangilinan J."/>
            <person name="Grigoriev I."/>
            <person name="Heitman J."/>
            <person name="Sanya K."/>
            <person name="Garre V."/>
        </authorList>
    </citation>
    <scope>NUCLEOTIDE SEQUENCE [LARGE SCALE GENOMIC DNA]</scope>
    <source>
        <strain evidence="4 5">MU402</strain>
    </source>
</reference>
<name>A0A8H4BQ84_MUCCL</name>
<comment type="caution">
    <text evidence="4">The sequence shown here is derived from an EMBL/GenBank/DDBJ whole genome shotgun (WGS) entry which is preliminary data.</text>
</comment>
<evidence type="ECO:0000256" key="2">
    <source>
        <dbReference type="SAM" id="Phobius"/>
    </source>
</evidence>
<keyword evidence="2" id="KW-0472">Membrane</keyword>
<evidence type="ECO:0000256" key="3">
    <source>
        <dbReference type="SAM" id="SignalP"/>
    </source>
</evidence>
<feature type="compositionally biased region" description="Polar residues" evidence="1">
    <location>
        <begin position="587"/>
        <end position="603"/>
    </location>
</feature>
<accession>A0A8H4BQ84</accession>
<dbReference type="EMBL" id="JAAECE010000001">
    <property type="protein sequence ID" value="KAF1806136.1"/>
    <property type="molecule type" value="Genomic_DNA"/>
</dbReference>
<evidence type="ECO:0000313" key="5">
    <source>
        <dbReference type="Proteomes" id="UP000469890"/>
    </source>
</evidence>
<feature type="compositionally biased region" description="Low complexity" evidence="1">
    <location>
        <begin position="574"/>
        <end position="586"/>
    </location>
</feature>
<keyword evidence="3" id="KW-0732">Signal</keyword>
<feature type="chain" id="PRO_5034868388" description="Mid2 domain-containing protein" evidence="3">
    <location>
        <begin position="25"/>
        <end position="603"/>
    </location>
</feature>
<feature type="region of interest" description="Disordered" evidence="1">
    <location>
        <begin position="574"/>
        <end position="603"/>
    </location>
</feature>
<dbReference type="Proteomes" id="UP000469890">
    <property type="component" value="Unassembled WGS sequence"/>
</dbReference>
<dbReference type="AlphaFoldDB" id="A0A8H4BQ84"/>
<proteinExistence type="predicted"/>
<evidence type="ECO:0000256" key="1">
    <source>
        <dbReference type="SAM" id="MobiDB-lite"/>
    </source>
</evidence>
<feature type="signal peptide" evidence="3">
    <location>
        <begin position="1"/>
        <end position="24"/>
    </location>
</feature>
<sequence>MHVIKLKWWWWMLCLLVLLKKIAALDLQDLGLPNQSNCAFARNNTLYIIGAAKNVSITFDSDDIYVNPPQIISQQQQQSRQINTDPACTITRSGKVVLIQDSIQIIQTITPNLAATTDTNMTFSGSRAAIAKFVNGSANLTNSTMTSFNDFILIQGGEDANRTKSQLTYILDLRYPALGVWYELQATALTPPASTGSNAVLYATSRWILHFRTEMRLSQYITFVDCFDPYTFLWLGTITSFNTTTDSIKAIPSAAKSTESDSLLIIPSLTSPIATQEGFNLSETATEDQAEQTTFWRLDVSKWLYNNITITPIIINNNDSSRQQKRDGMQTSSQSYKPVSGGTVTLIAADLAVFYGGTATTTTDQHENILFFNTTELKFLPRPVWLSTTDPTMQPEQTSSSSADGDGNKLAIILGSVMGSILFIALCILFVWCCIRRKRSRERLGQQHAEGKKQRNALFSSMSNKEAAAAVANPGFQNSSIPNMAETSSNKTHPYVLSPIKCPSPIDLFSPVAAAATTKLAPVQEEHQQQKPPLKAPKTSRFIEHFDYHSFPLVKHNNSLGNMASSSSSPQLKIATSAEAAAATAANDGSSQNQLPRSASSYV</sequence>
<evidence type="ECO:0000313" key="4">
    <source>
        <dbReference type="EMBL" id="KAF1806136.1"/>
    </source>
</evidence>
<feature type="transmembrane region" description="Helical" evidence="2">
    <location>
        <begin position="410"/>
        <end position="435"/>
    </location>
</feature>
<gene>
    <name evidence="4" type="ORF">FB192DRAFT_1002383</name>
</gene>
<keyword evidence="2" id="KW-0812">Transmembrane</keyword>
<protein>
    <recommendedName>
        <fullName evidence="6">Mid2 domain-containing protein</fullName>
    </recommendedName>
</protein>
<organism evidence="4 5">
    <name type="scientific">Mucor circinelloides f. lusitanicus</name>
    <name type="common">Mucor racemosus var. lusitanicus</name>
    <dbReference type="NCBI Taxonomy" id="29924"/>
    <lineage>
        <taxon>Eukaryota</taxon>
        <taxon>Fungi</taxon>
        <taxon>Fungi incertae sedis</taxon>
        <taxon>Mucoromycota</taxon>
        <taxon>Mucoromycotina</taxon>
        <taxon>Mucoromycetes</taxon>
        <taxon>Mucorales</taxon>
        <taxon>Mucorineae</taxon>
        <taxon>Mucoraceae</taxon>
        <taxon>Mucor</taxon>
    </lineage>
</organism>
<keyword evidence="2" id="KW-1133">Transmembrane helix</keyword>
<evidence type="ECO:0008006" key="6">
    <source>
        <dbReference type="Google" id="ProtNLM"/>
    </source>
</evidence>